<feature type="domain" description="RPAP1 N-terminal" evidence="8">
    <location>
        <begin position="206"/>
        <end position="248"/>
    </location>
</feature>
<evidence type="ECO:0000259" key="9">
    <source>
        <dbReference type="Pfam" id="PF25766"/>
    </source>
</evidence>
<dbReference type="InterPro" id="IPR057989">
    <property type="entry name" value="TPR_RPAP1/MINIYO-like"/>
</dbReference>
<proteinExistence type="inferred from homology"/>
<evidence type="ECO:0000256" key="4">
    <source>
        <dbReference type="ARBA" id="ARBA00023242"/>
    </source>
</evidence>
<protein>
    <recommendedName>
        <fullName evidence="12">RNA polymerase II-associated protein 1</fullName>
    </recommendedName>
</protein>
<feature type="domain" description="RPAP1 C-terminal" evidence="7">
    <location>
        <begin position="355"/>
        <end position="421"/>
    </location>
</feature>
<evidence type="ECO:0008006" key="12">
    <source>
        <dbReference type="Google" id="ProtNLM"/>
    </source>
</evidence>
<dbReference type="EMBL" id="CAXAJV020001301">
    <property type="protein sequence ID" value="CAL7951794.1"/>
    <property type="molecule type" value="Genomic_DNA"/>
</dbReference>
<feature type="domain" description="RPAP1/MINIYO-like TPR repeats" evidence="9">
    <location>
        <begin position="973"/>
        <end position="1183"/>
    </location>
</feature>
<gene>
    <name evidence="10" type="ORF">XYLVIOL_LOCUS10701</name>
</gene>
<evidence type="ECO:0000256" key="1">
    <source>
        <dbReference type="ARBA" id="ARBA00004123"/>
    </source>
</evidence>
<sequence length="1212" mass="137472">MDGNPLLKRPKPTDSEEELFRMQEEFLRNKQQPSAKVIKLQGNTKSSIITSVATNRNEITSGKVRSKFSESKRLKAQDRVSTSQSSGDVLNRAIKETVKSNLNTKLQDSVQNIPKVPSRIILGNIVEKKYDAWNYQFDKKESFCSNTGFPEVFVPTYVKNDKNQSLFLQQIVPKLSAANKTVDSLYSESSCNVEGSVIVEGSWANEIHKENLERLNQMSEKDILEEKAKLEMALKPELIQFLKTRRSKMLNVNKDREKCNKLNIEDQEQNVKSIEQKLIANECDEHSKDSKESNVTSIEVDEPEQNVPKPPIELMEQAKEKGWIHMDSLEPEKLKWMEDIPTDKKIEPAPDEPYNARFDFNGVLLAYKDESVPIEKGLHHHGEEAERPGYSLQELLQLSRSSAQQQRCTALTTLANIMEKSRKGWYDKALQPAPLTALSQRNLLLLLRFSLDDSSIAVVTATLQALRAFLYSEADEICLDRLYGFQNYKEPVLVTPKTDVEDTANLKDHELAQLDAVAALLRSDILLRIRYILSEMRPAPVGVTCALEILIRLVRHSPITVLKITNTPNLLETITEYFMPLSTDSLAMVDAINNVYGVPVVAAVRFCRILLCYGGKCVAQKLNSLKIMQRLISYVSCDAGKASFNLSIESLRLWKTILLHKEAIDSVTGAQLILVSQLQLLLSNHDIQSASELSCEYAAALIAVASHLIPLRANISVLLLKWSTQLLSLNNVTWGKTKLIAETLLAVNDNTAIRSLNISRSEVFSKLGFTSNLLSDCSLATEREPSSLPNLGVLTQSGQLQPIVSQQSCMPFLVTTLTVFINHSYIEEIQAIFNLPQLHKYLKKLETTNWNLERSWYTRSELFFLVAIVNAASFLKDKLEDKMIRIIWKIAVKLVSSLPADCPFDVKNMLEIALAEEKLNLEIVTNELEKLNLNSNVKDIKLSLNRDVASLYKCYVALNGEWNQAAMPKDWLYLPVVHIYTKCRNNNKCNDDDKVVILAVLSLELVLPDLVEKLSQSLRFSRLVLVYLCDTLYLSNDVSTLLTKAVSTLLKDNYKELNFTVDLPGLNSFTDLFTAMCEHFCSTSYSDYGFSMTLLVPIAQRHDVHYRKLLWSEHAGLLRYIRLPLEQLVIPLKEYFYPLEEDTSLIESYMTALVRENVKENWSPIPYAIALHHSAMYLKQSNKLAVRMRTQLEKIPNQALATCMLNYQPPML</sequence>
<comment type="caution">
    <text evidence="10">The sequence shown here is derived from an EMBL/GenBank/DDBJ whole genome shotgun (WGS) entry which is preliminary data.</text>
</comment>
<evidence type="ECO:0000259" key="7">
    <source>
        <dbReference type="Pfam" id="PF08620"/>
    </source>
</evidence>
<evidence type="ECO:0000313" key="10">
    <source>
        <dbReference type="EMBL" id="CAL7951794.1"/>
    </source>
</evidence>
<keyword evidence="4" id="KW-0539">Nucleus</keyword>
<comment type="subcellular location">
    <subcellularLocation>
        <location evidence="1">Nucleus</location>
    </subcellularLocation>
</comment>
<accession>A0ABP1PHZ9</accession>
<evidence type="ECO:0000259" key="8">
    <source>
        <dbReference type="Pfam" id="PF08621"/>
    </source>
</evidence>
<organism evidence="10 11">
    <name type="scientific">Xylocopa violacea</name>
    <name type="common">Violet carpenter bee</name>
    <name type="synonym">Apis violacea</name>
    <dbReference type="NCBI Taxonomy" id="135666"/>
    <lineage>
        <taxon>Eukaryota</taxon>
        <taxon>Metazoa</taxon>
        <taxon>Ecdysozoa</taxon>
        <taxon>Arthropoda</taxon>
        <taxon>Hexapoda</taxon>
        <taxon>Insecta</taxon>
        <taxon>Pterygota</taxon>
        <taxon>Neoptera</taxon>
        <taxon>Endopterygota</taxon>
        <taxon>Hymenoptera</taxon>
        <taxon>Apocrita</taxon>
        <taxon>Aculeata</taxon>
        <taxon>Apoidea</taxon>
        <taxon>Anthophila</taxon>
        <taxon>Apidae</taxon>
        <taxon>Xylocopa</taxon>
        <taxon>Xylocopa</taxon>
    </lineage>
</organism>
<feature type="region of interest" description="Disordered" evidence="6">
    <location>
        <begin position="284"/>
        <end position="308"/>
    </location>
</feature>
<dbReference type="PANTHER" id="PTHR21483">
    <property type="entry name" value="RNA POLYMERASE II-ASSOCIATED PROTEIN 1"/>
    <property type="match status" value="1"/>
</dbReference>
<evidence type="ECO:0000256" key="6">
    <source>
        <dbReference type="SAM" id="MobiDB-lite"/>
    </source>
</evidence>
<evidence type="ECO:0000256" key="5">
    <source>
        <dbReference type="SAM" id="Coils"/>
    </source>
</evidence>
<feature type="coiled-coil region" evidence="5">
    <location>
        <begin position="907"/>
        <end position="934"/>
    </location>
</feature>
<comment type="similarity">
    <text evidence="2">Belongs to the RPAP1 family.</text>
</comment>
<dbReference type="Pfam" id="PF08620">
    <property type="entry name" value="RPAP1_C"/>
    <property type="match status" value="1"/>
</dbReference>
<dbReference type="Pfam" id="PF08621">
    <property type="entry name" value="RPAP1_N"/>
    <property type="match status" value="1"/>
</dbReference>
<reference evidence="10 11" key="1">
    <citation type="submission" date="2024-08" db="EMBL/GenBank/DDBJ databases">
        <authorList>
            <person name="Will J Nash"/>
            <person name="Angela Man"/>
            <person name="Seanna McTaggart"/>
            <person name="Kendall Baker"/>
            <person name="Tom Barker"/>
            <person name="Leah Catchpole"/>
            <person name="Alex Durrant"/>
            <person name="Karim Gharbi"/>
            <person name="Naomi Irish"/>
            <person name="Gemy Kaithakottil"/>
            <person name="Debby Ku"/>
            <person name="Aaliyah Providence"/>
            <person name="Felix Shaw"/>
            <person name="David Swarbreck"/>
            <person name="Chris Watkins"/>
            <person name="Ann M. McCartney"/>
            <person name="Giulio Formenti"/>
            <person name="Alice Mouton"/>
            <person name="Noel Vella"/>
            <person name="Bjorn M von Reumont"/>
            <person name="Adriana Vella"/>
            <person name="Wilfried Haerty"/>
        </authorList>
    </citation>
    <scope>NUCLEOTIDE SEQUENCE [LARGE SCALE GENOMIC DNA]</scope>
</reference>
<keyword evidence="3" id="KW-0804">Transcription</keyword>
<evidence type="ECO:0000256" key="2">
    <source>
        <dbReference type="ARBA" id="ARBA00009953"/>
    </source>
</evidence>
<dbReference type="Proteomes" id="UP001642520">
    <property type="component" value="Unassembled WGS sequence"/>
</dbReference>
<dbReference type="PANTHER" id="PTHR21483:SF18">
    <property type="entry name" value="RNA POLYMERASE II-ASSOCIATED PROTEIN 1"/>
    <property type="match status" value="1"/>
</dbReference>
<dbReference type="InterPro" id="IPR013929">
    <property type="entry name" value="RPAP1_C"/>
</dbReference>
<keyword evidence="5" id="KW-0175">Coiled coil</keyword>
<dbReference type="InterPro" id="IPR013930">
    <property type="entry name" value="RPAP1_N"/>
</dbReference>
<dbReference type="InterPro" id="IPR039913">
    <property type="entry name" value="RPAP1/Rba50"/>
</dbReference>
<name>A0ABP1PHZ9_XYLVO</name>
<keyword evidence="11" id="KW-1185">Reference proteome</keyword>
<evidence type="ECO:0000313" key="11">
    <source>
        <dbReference type="Proteomes" id="UP001642520"/>
    </source>
</evidence>
<dbReference type="Pfam" id="PF25766">
    <property type="entry name" value="TPR_RPAP1"/>
    <property type="match status" value="1"/>
</dbReference>
<evidence type="ECO:0000256" key="3">
    <source>
        <dbReference type="ARBA" id="ARBA00023163"/>
    </source>
</evidence>